<evidence type="ECO:0000313" key="3">
    <source>
        <dbReference type="Proteomes" id="UP001589670"/>
    </source>
</evidence>
<dbReference type="InterPro" id="IPR027396">
    <property type="entry name" value="DsrEFH-like"/>
</dbReference>
<dbReference type="RefSeq" id="WP_377066622.1">
    <property type="nucleotide sequence ID" value="NZ_JBHMEC010000003.1"/>
</dbReference>
<sequence length="146" mass="14697">MKKTLVAAATVAGLATGAQADGHAAEKNLVTVVTSAEPQTQLMSMVLTMQAVQQGAKTRVLLCGPGGDIALKDAPDSATAPQPPKGMSPQGLMTKIIEAGATVEVCAIYLPGKDVGPEALLDGVGVAKPPAMAGAMLADDTIVWSF</sequence>
<protein>
    <recommendedName>
        <fullName evidence="4">DsrE/DsrF-like family protein</fullName>
    </recommendedName>
</protein>
<reference evidence="2 3" key="1">
    <citation type="submission" date="2024-09" db="EMBL/GenBank/DDBJ databases">
        <authorList>
            <person name="Sun Q."/>
            <person name="Mori K."/>
        </authorList>
    </citation>
    <scope>NUCLEOTIDE SEQUENCE [LARGE SCALE GENOMIC DNA]</scope>
    <source>
        <strain evidence="2 3">CECT 9424</strain>
    </source>
</reference>
<keyword evidence="3" id="KW-1185">Reference proteome</keyword>
<gene>
    <name evidence="2" type="ORF">ACFFU4_02255</name>
</gene>
<accession>A0ABV5HXI8</accession>
<dbReference type="SUPFAM" id="SSF75169">
    <property type="entry name" value="DsrEFH-like"/>
    <property type="match status" value="1"/>
</dbReference>
<comment type="caution">
    <text evidence="2">The sequence shown here is derived from an EMBL/GenBank/DDBJ whole genome shotgun (WGS) entry which is preliminary data.</text>
</comment>
<evidence type="ECO:0008006" key="4">
    <source>
        <dbReference type="Google" id="ProtNLM"/>
    </source>
</evidence>
<dbReference type="EMBL" id="JBHMEC010000003">
    <property type="protein sequence ID" value="MFB9148571.1"/>
    <property type="molecule type" value="Genomic_DNA"/>
</dbReference>
<dbReference type="Proteomes" id="UP001589670">
    <property type="component" value="Unassembled WGS sequence"/>
</dbReference>
<evidence type="ECO:0000256" key="1">
    <source>
        <dbReference type="SAM" id="SignalP"/>
    </source>
</evidence>
<feature type="signal peptide" evidence="1">
    <location>
        <begin position="1"/>
        <end position="20"/>
    </location>
</feature>
<organism evidence="2 3">
    <name type="scientific">Roseovarius ramblicola</name>
    <dbReference type="NCBI Taxonomy" id="2022336"/>
    <lineage>
        <taxon>Bacteria</taxon>
        <taxon>Pseudomonadati</taxon>
        <taxon>Pseudomonadota</taxon>
        <taxon>Alphaproteobacteria</taxon>
        <taxon>Rhodobacterales</taxon>
        <taxon>Roseobacteraceae</taxon>
        <taxon>Roseovarius</taxon>
    </lineage>
</organism>
<feature type="chain" id="PRO_5045572307" description="DsrE/DsrF-like family protein" evidence="1">
    <location>
        <begin position="21"/>
        <end position="146"/>
    </location>
</feature>
<keyword evidence="1" id="KW-0732">Signal</keyword>
<name>A0ABV5HXI8_9RHOB</name>
<evidence type="ECO:0000313" key="2">
    <source>
        <dbReference type="EMBL" id="MFB9148571.1"/>
    </source>
</evidence>
<dbReference type="Gene3D" id="3.40.1260.10">
    <property type="entry name" value="DsrEFH-like"/>
    <property type="match status" value="1"/>
</dbReference>
<proteinExistence type="predicted"/>